<gene>
    <name evidence="3" type="primary">FKS1_4</name>
    <name evidence="3" type="ORF">LTR16_010531</name>
</gene>
<dbReference type="GO" id="GO:0003843">
    <property type="term" value="F:1,3-beta-D-glucan synthase activity"/>
    <property type="evidence" value="ECO:0007669"/>
    <property type="project" value="UniProtKB-EC"/>
</dbReference>
<protein>
    <submittedName>
        <fullName evidence="3">1,3-beta-D-glucan synthase</fullName>
        <ecNumber evidence="3">2.4.1.34</ecNumber>
    </submittedName>
</protein>
<keyword evidence="1" id="KW-1133">Transmembrane helix</keyword>
<keyword evidence="3" id="KW-0808">Transferase</keyword>
<keyword evidence="4" id="KW-1185">Reference proteome</keyword>
<keyword evidence="1" id="KW-0472">Membrane</keyword>
<reference evidence="3 4" key="1">
    <citation type="submission" date="2023-08" db="EMBL/GenBank/DDBJ databases">
        <title>Black Yeasts Isolated from many extreme environments.</title>
        <authorList>
            <person name="Coleine C."/>
            <person name="Stajich J.E."/>
            <person name="Selbmann L."/>
        </authorList>
    </citation>
    <scope>NUCLEOTIDE SEQUENCE [LARGE SCALE GENOMIC DNA]</scope>
    <source>
        <strain evidence="3 4">CCFEE 536</strain>
    </source>
</reference>
<sequence length="171" mass="19186">MILATLAEWAYVPRKWAGAQHLTKRLFFLLGVFAINIAPSVYIFGVSQTGKIALILGVVQFLIALVTFFFFSVMPLGGLFGSYLTKNSRRYVASQTFTASYPRLHGNDMWMSYGLWIMVFAAKLAESYFFLTLSFRDPIRILSTMKINSCLGDAIIGTALCKYQPKILLAL</sequence>
<accession>A0ABR0LKP0</accession>
<feature type="domain" description="1,3-beta-glucan synthase component FKS1-like" evidence="2">
    <location>
        <begin position="1"/>
        <end position="101"/>
    </location>
</feature>
<feature type="non-terminal residue" evidence="3">
    <location>
        <position position="171"/>
    </location>
</feature>
<feature type="transmembrane region" description="Helical" evidence="1">
    <location>
        <begin position="113"/>
        <end position="135"/>
    </location>
</feature>
<dbReference type="EMBL" id="JAVRRA010019432">
    <property type="protein sequence ID" value="KAK5180318.1"/>
    <property type="molecule type" value="Genomic_DNA"/>
</dbReference>
<evidence type="ECO:0000256" key="1">
    <source>
        <dbReference type="SAM" id="Phobius"/>
    </source>
</evidence>
<dbReference type="InterPro" id="IPR056261">
    <property type="entry name" value="FKS1-like_dom2"/>
</dbReference>
<keyword evidence="1" id="KW-0812">Transmembrane</keyword>
<comment type="caution">
    <text evidence="3">The sequence shown here is derived from an EMBL/GenBank/DDBJ whole genome shotgun (WGS) entry which is preliminary data.</text>
</comment>
<feature type="transmembrane region" description="Helical" evidence="1">
    <location>
        <begin position="26"/>
        <end position="45"/>
    </location>
</feature>
<evidence type="ECO:0000313" key="3">
    <source>
        <dbReference type="EMBL" id="KAK5180318.1"/>
    </source>
</evidence>
<dbReference type="Proteomes" id="UP001357485">
    <property type="component" value="Unassembled WGS sequence"/>
</dbReference>
<organism evidence="3 4">
    <name type="scientific">Cryomyces antarcticus</name>
    <dbReference type="NCBI Taxonomy" id="329879"/>
    <lineage>
        <taxon>Eukaryota</taxon>
        <taxon>Fungi</taxon>
        <taxon>Dikarya</taxon>
        <taxon>Ascomycota</taxon>
        <taxon>Pezizomycotina</taxon>
        <taxon>Dothideomycetes</taxon>
        <taxon>Dothideomycetes incertae sedis</taxon>
        <taxon>Cryomyces</taxon>
    </lineage>
</organism>
<dbReference type="Pfam" id="PF23605">
    <property type="entry name" value="FKS1_dom2"/>
    <property type="match status" value="1"/>
</dbReference>
<name>A0ABR0LKP0_9PEZI</name>
<dbReference type="EC" id="2.4.1.34" evidence="3"/>
<feature type="transmembrane region" description="Helical" evidence="1">
    <location>
        <begin position="52"/>
        <end position="74"/>
    </location>
</feature>
<evidence type="ECO:0000259" key="2">
    <source>
        <dbReference type="Pfam" id="PF23605"/>
    </source>
</evidence>
<evidence type="ECO:0000313" key="4">
    <source>
        <dbReference type="Proteomes" id="UP001357485"/>
    </source>
</evidence>
<proteinExistence type="predicted"/>
<keyword evidence="3" id="KW-0328">Glycosyltransferase</keyword>